<dbReference type="GO" id="GO:0006424">
    <property type="term" value="P:glutamyl-tRNA aminoacylation"/>
    <property type="evidence" value="ECO:0007669"/>
    <property type="project" value="UniProtKB-UniRule"/>
</dbReference>
<dbReference type="InterPro" id="IPR020751">
    <property type="entry name" value="aa-tRNA-synth_I_codon-bd_sub2"/>
</dbReference>
<dbReference type="Pfam" id="PF19269">
    <property type="entry name" value="Anticodon_2"/>
    <property type="match status" value="1"/>
</dbReference>
<evidence type="ECO:0000256" key="9">
    <source>
        <dbReference type="ARBA" id="ARBA00023146"/>
    </source>
</evidence>
<evidence type="ECO:0000256" key="3">
    <source>
        <dbReference type="ARBA" id="ARBA00011245"/>
    </source>
</evidence>
<keyword evidence="6 10" id="KW-0547">Nucleotide-binding</keyword>
<evidence type="ECO:0000256" key="6">
    <source>
        <dbReference type="ARBA" id="ARBA00022741"/>
    </source>
</evidence>
<evidence type="ECO:0000256" key="8">
    <source>
        <dbReference type="ARBA" id="ARBA00022917"/>
    </source>
</evidence>
<dbReference type="Pfam" id="PF00749">
    <property type="entry name" value="tRNA-synt_1c"/>
    <property type="match status" value="1"/>
</dbReference>
<dbReference type="InterPro" id="IPR001412">
    <property type="entry name" value="aa-tRNA-synth_I_CS"/>
</dbReference>
<evidence type="ECO:0000259" key="12">
    <source>
        <dbReference type="Pfam" id="PF19269"/>
    </source>
</evidence>
<dbReference type="NCBIfam" id="TIGR00464">
    <property type="entry name" value="gltX_bact"/>
    <property type="match status" value="1"/>
</dbReference>
<comment type="subcellular location">
    <subcellularLocation>
        <location evidence="1 10">Cytoplasm</location>
    </subcellularLocation>
</comment>
<dbReference type="GO" id="GO:0008270">
    <property type="term" value="F:zinc ion binding"/>
    <property type="evidence" value="ECO:0007669"/>
    <property type="project" value="InterPro"/>
</dbReference>
<comment type="similarity">
    <text evidence="2 10">Belongs to the class-I aminoacyl-tRNA synthetase family. Glutamate--tRNA ligase type 1 subfamily.</text>
</comment>
<dbReference type="Proteomes" id="UP000229526">
    <property type="component" value="Unassembled WGS sequence"/>
</dbReference>
<keyword evidence="8 10" id="KW-0648">Protein biosynthesis</keyword>
<dbReference type="InterPro" id="IPR045462">
    <property type="entry name" value="aa-tRNA-synth_I_cd-bd"/>
</dbReference>
<comment type="caution">
    <text evidence="13">The sequence shown here is derived from an EMBL/GenBank/DDBJ whole genome shotgun (WGS) entry which is preliminary data.</text>
</comment>
<dbReference type="InterPro" id="IPR049940">
    <property type="entry name" value="GluQ/Sye"/>
</dbReference>
<evidence type="ECO:0000256" key="10">
    <source>
        <dbReference type="HAMAP-Rule" id="MF_00022"/>
    </source>
</evidence>
<gene>
    <name evidence="10" type="primary">gltX</name>
    <name evidence="13" type="ORF">COU11_01640</name>
</gene>
<feature type="binding site" evidence="10">
    <location>
        <position position="262"/>
    </location>
    <ligand>
        <name>ATP</name>
        <dbReference type="ChEBI" id="CHEBI:30616"/>
    </ligand>
</feature>
<dbReference type="InterPro" id="IPR020058">
    <property type="entry name" value="Glu/Gln-tRNA-synth_Ib_cat-dom"/>
</dbReference>
<evidence type="ECO:0000256" key="2">
    <source>
        <dbReference type="ARBA" id="ARBA00007894"/>
    </source>
</evidence>
<comment type="catalytic activity">
    <reaction evidence="10">
        <text>tRNA(Glu) + L-glutamate + ATP = L-glutamyl-tRNA(Glu) + AMP + diphosphate</text>
        <dbReference type="Rhea" id="RHEA:23540"/>
        <dbReference type="Rhea" id="RHEA-COMP:9663"/>
        <dbReference type="Rhea" id="RHEA-COMP:9680"/>
        <dbReference type="ChEBI" id="CHEBI:29985"/>
        <dbReference type="ChEBI" id="CHEBI:30616"/>
        <dbReference type="ChEBI" id="CHEBI:33019"/>
        <dbReference type="ChEBI" id="CHEBI:78442"/>
        <dbReference type="ChEBI" id="CHEBI:78520"/>
        <dbReference type="ChEBI" id="CHEBI:456215"/>
        <dbReference type="EC" id="6.1.1.17"/>
    </reaction>
</comment>
<proteinExistence type="inferred from homology"/>
<dbReference type="GO" id="GO:0004818">
    <property type="term" value="F:glutamate-tRNA ligase activity"/>
    <property type="evidence" value="ECO:0007669"/>
    <property type="project" value="UniProtKB-UniRule"/>
</dbReference>
<dbReference type="SUPFAM" id="SSF52374">
    <property type="entry name" value="Nucleotidylyl transferase"/>
    <property type="match status" value="1"/>
</dbReference>
<dbReference type="InterPro" id="IPR000924">
    <property type="entry name" value="Glu/Gln-tRNA-synth"/>
</dbReference>
<evidence type="ECO:0000256" key="7">
    <source>
        <dbReference type="ARBA" id="ARBA00022840"/>
    </source>
</evidence>
<evidence type="ECO:0000313" key="13">
    <source>
        <dbReference type="EMBL" id="PIR87236.1"/>
    </source>
</evidence>
<evidence type="ECO:0000259" key="11">
    <source>
        <dbReference type="Pfam" id="PF00749"/>
    </source>
</evidence>
<dbReference type="SUPFAM" id="SSF48163">
    <property type="entry name" value="An anticodon-binding domain of class I aminoacyl-tRNA synthetases"/>
    <property type="match status" value="1"/>
</dbReference>
<dbReference type="PANTHER" id="PTHR43311:SF2">
    <property type="entry name" value="GLUTAMATE--TRNA LIGASE, MITOCHONDRIAL-RELATED"/>
    <property type="match status" value="1"/>
</dbReference>
<dbReference type="Gene3D" id="3.40.50.620">
    <property type="entry name" value="HUPs"/>
    <property type="match status" value="1"/>
</dbReference>
<dbReference type="GO" id="GO:0005829">
    <property type="term" value="C:cytosol"/>
    <property type="evidence" value="ECO:0007669"/>
    <property type="project" value="TreeGrafter"/>
</dbReference>
<feature type="domain" description="Aminoacyl-tRNA synthetase class I anticodon-binding" evidence="12">
    <location>
        <begin position="366"/>
        <end position="485"/>
    </location>
</feature>
<name>A0A2H0UNK6_9BACT</name>
<dbReference type="InterPro" id="IPR033910">
    <property type="entry name" value="GluRS_core"/>
</dbReference>
<reference evidence="14" key="1">
    <citation type="submission" date="2017-09" db="EMBL/GenBank/DDBJ databases">
        <title>Depth-based differentiation of microbial function through sediment-hosted aquifers and enrichment of novel symbionts in the deep terrestrial subsurface.</title>
        <authorList>
            <person name="Probst A.J."/>
            <person name="Ladd B."/>
            <person name="Jarett J.K."/>
            <person name="Geller-Mcgrath D.E."/>
            <person name="Sieber C.M.K."/>
            <person name="Emerson J.B."/>
            <person name="Anantharaman K."/>
            <person name="Thomas B.C."/>
            <person name="Malmstrom R."/>
            <person name="Stieglmeier M."/>
            <person name="Klingl A."/>
            <person name="Woyke T."/>
            <person name="Ryan C.M."/>
            <person name="Banfield J.F."/>
        </authorList>
    </citation>
    <scope>NUCLEOTIDE SEQUENCE [LARGE SCALE GENOMIC DNA]</scope>
</reference>
<keyword evidence="5 10" id="KW-0436">Ligase</keyword>
<evidence type="ECO:0000256" key="4">
    <source>
        <dbReference type="ARBA" id="ARBA00022490"/>
    </source>
</evidence>
<keyword evidence="9 10" id="KW-0030">Aminoacyl-tRNA synthetase</keyword>
<dbReference type="AlphaFoldDB" id="A0A2H0UNK6"/>
<dbReference type="PANTHER" id="PTHR43311">
    <property type="entry name" value="GLUTAMATE--TRNA LIGASE"/>
    <property type="match status" value="1"/>
</dbReference>
<dbReference type="GO" id="GO:0005524">
    <property type="term" value="F:ATP binding"/>
    <property type="evidence" value="ECO:0007669"/>
    <property type="project" value="UniProtKB-UniRule"/>
</dbReference>
<dbReference type="CDD" id="cd00808">
    <property type="entry name" value="GluRS_core"/>
    <property type="match status" value="1"/>
</dbReference>
<accession>A0A2H0UNK6</accession>
<feature type="domain" description="Glutamyl/glutaminyl-tRNA synthetase class Ib catalytic" evidence="11">
    <location>
        <begin position="7"/>
        <end position="338"/>
    </location>
</feature>
<feature type="short sequence motif" description="'KMSKS' region" evidence="10">
    <location>
        <begin position="259"/>
        <end position="263"/>
    </location>
</feature>
<dbReference type="Gene3D" id="1.10.10.350">
    <property type="match status" value="1"/>
</dbReference>
<comment type="subunit">
    <text evidence="3 10">Monomer.</text>
</comment>
<organism evidence="13 14">
    <name type="scientific">Candidatus Harrisonbacteria bacterium CG10_big_fil_rev_8_21_14_0_10_49_15</name>
    <dbReference type="NCBI Taxonomy" id="1974587"/>
    <lineage>
        <taxon>Bacteria</taxon>
        <taxon>Candidatus Harrisoniibacteriota</taxon>
    </lineage>
</organism>
<feature type="short sequence motif" description="'HIGH' region" evidence="10">
    <location>
        <begin position="14"/>
        <end position="24"/>
    </location>
</feature>
<dbReference type="InterPro" id="IPR004527">
    <property type="entry name" value="Glu-tRNA-ligase_bac/mito"/>
</dbReference>
<sequence>MMAKDKQIRVRMAPSPTGNLHIGTARTGLFNFLFARRHRGIVLLRIEDTDAARSTAESEENILNGFARLGITFDEGVMSDGSEKGEYGPYRQSARTDLYERYLQQLLDEHKAYYCFCSKEVLDAQRESQQAAGQSPRYVGTCRSLAKDQVEAFQKEGKRGVIRIKVPDGKRKFMDLVRGEVEFELGLLGDMVIAKSLRAPLYNFVVVVDDFTMEISHVIRGDDHINNTPKQLVIADALGFSSPAYAHVPVILSATGKGKMSKRDGGTAIEEYLAAGYLPEALVNFLVLLGWHPGPEQLGLDGSPVGDREFFVVEELVTLFDLDRVQKGGARFSLDKLNHFNNQYIRRLEPSYIVKLLIDGDFVPQEWLEHRALLERVVAVEQERLATLGDLRTEASFFFEIPPYDPRLLVWKKSDALSAEENLQAAREAIKAGADMMALAGERGRGDLLWPLRVALSGLEHSPGPLEILTVIGKDEALVRIDSALDKLSSLTTPQNFSQ</sequence>
<dbReference type="EMBL" id="PFBD01000015">
    <property type="protein sequence ID" value="PIR87236.1"/>
    <property type="molecule type" value="Genomic_DNA"/>
</dbReference>
<dbReference type="FunFam" id="3.40.50.620:FF:000007">
    <property type="entry name" value="Glutamate--tRNA ligase"/>
    <property type="match status" value="1"/>
</dbReference>
<dbReference type="GO" id="GO:0000049">
    <property type="term" value="F:tRNA binding"/>
    <property type="evidence" value="ECO:0007669"/>
    <property type="project" value="InterPro"/>
</dbReference>
<evidence type="ECO:0000313" key="14">
    <source>
        <dbReference type="Proteomes" id="UP000229526"/>
    </source>
</evidence>
<evidence type="ECO:0000256" key="5">
    <source>
        <dbReference type="ARBA" id="ARBA00022598"/>
    </source>
</evidence>
<dbReference type="InterPro" id="IPR008925">
    <property type="entry name" value="aa_tRNA-synth_I_cd-bd_sf"/>
</dbReference>
<dbReference type="HAMAP" id="MF_00022">
    <property type="entry name" value="Glu_tRNA_synth_type1"/>
    <property type="match status" value="1"/>
</dbReference>
<keyword evidence="4 10" id="KW-0963">Cytoplasm</keyword>
<evidence type="ECO:0000256" key="1">
    <source>
        <dbReference type="ARBA" id="ARBA00004496"/>
    </source>
</evidence>
<comment type="caution">
    <text evidence="10">Lacks conserved residue(s) required for the propagation of feature annotation.</text>
</comment>
<dbReference type="InterPro" id="IPR014729">
    <property type="entry name" value="Rossmann-like_a/b/a_fold"/>
</dbReference>
<keyword evidence="7 10" id="KW-0067">ATP-binding</keyword>
<dbReference type="PRINTS" id="PR00987">
    <property type="entry name" value="TRNASYNTHGLU"/>
</dbReference>
<dbReference type="EC" id="6.1.1.17" evidence="10"/>
<comment type="function">
    <text evidence="10">Catalyzes the attachment of glutamate to tRNA(Glu) in a two-step reaction: glutamate is first activated by ATP to form Glu-AMP and then transferred to the acceptor end of tRNA(Glu).</text>
</comment>
<dbReference type="PROSITE" id="PS00178">
    <property type="entry name" value="AA_TRNA_LIGASE_I"/>
    <property type="match status" value="1"/>
</dbReference>
<protein>
    <recommendedName>
        <fullName evidence="10">Glutamate--tRNA ligase</fullName>
        <ecNumber evidence="10">6.1.1.17</ecNumber>
    </recommendedName>
    <alternativeName>
        <fullName evidence="10">Glutamyl-tRNA synthetase</fullName>
        <shortName evidence="10">GluRS</shortName>
    </alternativeName>
</protein>